<name>S8CY63_9LAMI</name>
<comment type="caution">
    <text evidence="3">The sequence shown here is derived from an EMBL/GenBank/DDBJ whole genome shotgun (WGS) entry which is preliminary data.</text>
</comment>
<accession>S8CY63</accession>
<evidence type="ECO:0000313" key="3">
    <source>
        <dbReference type="EMBL" id="EPS69956.1"/>
    </source>
</evidence>
<gene>
    <name evidence="3" type="ORF">M569_04805</name>
</gene>
<evidence type="ECO:0000259" key="2">
    <source>
        <dbReference type="PROSITE" id="PS50222"/>
    </source>
</evidence>
<keyword evidence="4" id="KW-1185">Reference proteome</keyword>
<protein>
    <recommendedName>
        <fullName evidence="2">EF-hand domain-containing protein</fullName>
    </recommendedName>
</protein>
<evidence type="ECO:0000256" key="1">
    <source>
        <dbReference type="ARBA" id="ARBA00022837"/>
    </source>
</evidence>
<organism evidence="3 4">
    <name type="scientific">Genlisea aurea</name>
    <dbReference type="NCBI Taxonomy" id="192259"/>
    <lineage>
        <taxon>Eukaryota</taxon>
        <taxon>Viridiplantae</taxon>
        <taxon>Streptophyta</taxon>
        <taxon>Embryophyta</taxon>
        <taxon>Tracheophyta</taxon>
        <taxon>Spermatophyta</taxon>
        <taxon>Magnoliopsida</taxon>
        <taxon>eudicotyledons</taxon>
        <taxon>Gunneridae</taxon>
        <taxon>Pentapetalae</taxon>
        <taxon>asterids</taxon>
        <taxon>lamiids</taxon>
        <taxon>Lamiales</taxon>
        <taxon>Lentibulariaceae</taxon>
        <taxon>Genlisea</taxon>
    </lineage>
</organism>
<dbReference type="SMART" id="SM00054">
    <property type="entry name" value="EFh"/>
    <property type="match status" value="1"/>
</dbReference>
<dbReference type="PROSITE" id="PS50222">
    <property type="entry name" value="EF_HAND_2"/>
    <property type="match status" value="1"/>
</dbReference>
<dbReference type="Proteomes" id="UP000015453">
    <property type="component" value="Unassembled WGS sequence"/>
</dbReference>
<sequence>MSNDIIDDPVQFMNKFFNGGKIEVSEVKSILNILRSGNPGSFLDELSSQLDAVDDGTVVDFKEVQNASKATRDEALKIAFDFFDKNKDGVISDSEFRSALKSINPECPVEVYREAIGSRPVDAEGLRKLIVEGCGVMGLPPLL</sequence>
<reference evidence="3 4" key="1">
    <citation type="journal article" date="2013" name="BMC Genomics">
        <title>The miniature genome of a carnivorous plant Genlisea aurea contains a low number of genes and short non-coding sequences.</title>
        <authorList>
            <person name="Leushkin E.V."/>
            <person name="Sutormin R.A."/>
            <person name="Nabieva E.R."/>
            <person name="Penin A.A."/>
            <person name="Kondrashov A.S."/>
            <person name="Logacheva M.D."/>
        </authorList>
    </citation>
    <scope>NUCLEOTIDE SEQUENCE [LARGE SCALE GENOMIC DNA]</scope>
</reference>
<dbReference type="PROSITE" id="PS00018">
    <property type="entry name" value="EF_HAND_1"/>
    <property type="match status" value="1"/>
</dbReference>
<dbReference type="AlphaFoldDB" id="S8CY63"/>
<dbReference type="InterPro" id="IPR018247">
    <property type="entry name" value="EF_Hand_1_Ca_BS"/>
</dbReference>
<dbReference type="EMBL" id="AUSU01001879">
    <property type="protein sequence ID" value="EPS69956.1"/>
    <property type="molecule type" value="Genomic_DNA"/>
</dbReference>
<dbReference type="Gene3D" id="1.10.238.10">
    <property type="entry name" value="EF-hand"/>
    <property type="match status" value="1"/>
</dbReference>
<dbReference type="Pfam" id="PF00036">
    <property type="entry name" value="EF-hand_1"/>
    <property type="match status" value="1"/>
</dbReference>
<dbReference type="InterPro" id="IPR011992">
    <property type="entry name" value="EF-hand-dom_pair"/>
</dbReference>
<evidence type="ECO:0000313" key="4">
    <source>
        <dbReference type="Proteomes" id="UP000015453"/>
    </source>
</evidence>
<dbReference type="InterPro" id="IPR002048">
    <property type="entry name" value="EF_hand_dom"/>
</dbReference>
<feature type="domain" description="EF-hand" evidence="2">
    <location>
        <begin position="71"/>
        <end position="106"/>
    </location>
</feature>
<dbReference type="SUPFAM" id="SSF47473">
    <property type="entry name" value="EF-hand"/>
    <property type="match status" value="1"/>
</dbReference>
<proteinExistence type="predicted"/>
<keyword evidence="1" id="KW-0106">Calcium</keyword>
<dbReference type="GO" id="GO:0005509">
    <property type="term" value="F:calcium ion binding"/>
    <property type="evidence" value="ECO:0007669"/>
    <property type="project" value="InterPro"/>
</dbReference>